<dbReference type="Pfam" id="PF02464">
    <property type="entry name" value="CinA"/>
    <property type="match status" value="1"/>
</dbReference>
<dbReference type="NCBIfam" id="TIGR00199">
    <property type="entry name" value="PncC_domain"/>
    <property type="match status" value="1"/>
</dbReference>
<dbReference type="EMBL" id="DXHS01000090">
    <property type="protein sequence ID" value="HIW02812.1"/>
    <property type="molecule type" value="Genomic_DNA"/>
</dbReference>
<reference evidence="2" key="2">
    <citation type="submission" date="2021-04" db="EMBL/GenBank/DDBJ databases">
        <authorList>
            <person name="Gilroy R."/>
        </authorList>
    </citation>
    <scope>NUCLEOTIDE SEQUENCE</scope>
    <source>
        <strain evidence="2">12435</strain>
    </source>
</reference>
<proteinExistence type="predicted"/>
<dbReference type="AlphaFoldDB" id="A0A9D1TS19"/>
<feature type="domain" description="CinA C-terminal" evidence="1">
    <location>
        <begin position="196"/>
        <end position="329"/>
    </location>
</feature>
<gene>
    <name evidence="2" type="ORF">H9892_05685</name>
</gene>
<dbReference type="InterPro" id="IPR036653">
    <property type="entry name" value="CinA-like_C"/>
</dbReference>
<name>A0A9D1TS19_9FIRM</name>
<reference evidence="2" key="1">
    <citation type="journal article" date="2021" name="PeerJ">
        <title>Extensive microbial diversity within the chicken gut microbiome revealed by metagenomics and culture.</title>
        <authorList>
            <person name="Gilroy R."/>
            <person name="Ravi A."/>
            <person name="Getino M."/>
            <person name="Pursley I."/>
            <person name="Horton D.L."/>
            <person name="Alikhan N.F."/>
            <person name="Baker D."/>
            <person name="Gharbi K."/>
            <person name="Hall N."/>
            <person name="Watson M."/>
            <person name="Adriaenssens E.M."/>
            <person name="Foster-Nyarko E."/>
            <person name="Jarju S."/>
            <person name="Secka A."/>
            <person name="Antonio M."/>
            <person name="Oren A."/>
            <person name="Chaudhuri R.R."/>
            <person name="La Ragione R."/>
            <person name="Hildebrand F."/>
            <person name="Pallen M.J."/>
        </authorList>
    </citation>
    <scope>NUCLEOTIDE SEQUENCE</scope>
    <source>
        <strain evidence="2">12435</strain>
    </source>
</reference>
<protein>
    <submittedName>
        <fullName evidence="2">CinA family protein</fullName>
    </submittedName>
</protein>
<accession>A0A9D1TS19</accession>
<evidence type="ECO:0000313" key="2">
    <source>
        <dbReference type="EMBL" id="HIW02812.1"/>
    </source>
</evidence>
<dbReference type="SUPFAM" id="SSF142433">
    <property type="entry name" value="CinA-like"/>
    <property type="match status" value="1"/>
</dbReference>
<evidence type="ECO:0000313" key="3">
    <source>
        <dbReference type="Proteomes" id="UP000823990"/>
    </source>
</evidence>
<comment type="caution">
    <text evidence="2">The sequence shown here is derived from an EMBL/GenBank/DDBJ whole genome shotgun (WGS) entry which is preliminary data.</text>
</comment>
<dbReference type="Gene3D" id="3.90.950.20">
    <property type="entry name" value="CinA-like"/>
    <property type="match status" value="1"/>
</dbReference>
<sequence length="368" mass="40248">MNVIVLVIGKNTFTDGNFDFKRLSVLLSDRDYEITRIRCAENAEEITDIIAESDEDDMIVAVGDTVYLAEALDKNEPGEKLPDYFSAGERTFVVMPAFDERKVKEVVIPLLNIRSKKCFNTVIFRTFGRTEEELRELLRDQMRNRNKIMFDFYPDGEECAVRVRYSRSTSSSAVNDTVNAVGDLLADCLYALKDITLAESTAELLLASGAKLSVAESFTGGGVASALIATPGMSACLRESIVAYSDHAKKKRLGVSSDVLEKLGAVSADCAFEMASGLLNDPECDIAVATTGNAGPTAERDGTVGLYYIAVGDRNAVHVFEHYYMPEDASELSGSELRRRITRSGIETALFELGKYLKNSKGANNGQG</sequence>
<evidence type="ECO:0000259" key="1">
    <source>
        <dbReference type="Pfam" id="PF02464"/>
    </source>
</evidence>
<organism evidence="2 3">
    <name type="scientific">Candidatus Protoclostridium stercorigallinarum</name>
    <dbReference type="NCBI Taxonomy" id="2838741"/>
    <lineage>
        <taxon>Bacteria</taxon>
        <taxon>Bacillati</taxon>
        <taxon>Bacillota</taxon>
        <taxon>Clostridia</taxon>
        <taxon>Candidatus Protoclostridium</taxon>
    </lineage>
</organism>
<dbReference type="InterPro" id="IPR008136">
    <property type="entry name" value="CinA_C"/>
</dbReference>
<dbReference type="Proteomes" id="UP000823990">
    <property type="component" value="Unassembled WGS sequence"/>
</dbReference>